<gene>
    <name evidence="4" type="ORF">CPOL0286_LOCUS13514</name>
</gene>
<keyword evidence="3" id="KW-0732">Signal</keyword>
<feature type="chain" id="PRO_5030740769" description="Plastid lipid-associated protein/fibrillin conserved domain-containing protein" evidence="3">
    <location>
        <begin position="19"/>
        <end position="449"/>
    </location>
</feature>
<feature type="signal peptide" evidence="3">
    <location>
        <begin position="1"/>
        <end position="18"/>
    </location>
</feature>
<keyword evidence="2" id="KW-1133">Transmembrane helix</keyword>
<dbReference type="EMBL" id="HBKO01029731">
    <property type="protein sequence ID" value="CAE2243896.1"/>
    <property type="molecule type" value="Transcribed_RNA"/>
</dbReference>
<evidence type="ECO:0000313" key="4">
    <source>
        <dbReference type="EMBL" id="CAE2243896.1"/>
    </source>
</evidence>
<organism evidence="4">
    <name type="scientific">Prymnesium polylepis</name>
    <dbReference type="NCBI Taxonomy" id="72548"/>
    <lineage>
        <taxon>Eukaryota</taxon>
        <taxon>Haptista</taxon>
        <taxon>Haptophyta</taxon>
        <taxon>Prymnesiophyceae</taxon>
        <taxon>Prymnesiales</taxon>
        <taxon>Prymnesiaceae</taxon>
        <taxon>Prymnesium</taxon>
    </lineage>
</organism>
<keyword evidence="2" id="KW-0812">Transmembrane</keyword>
<evidence type="ECO:0000256" key="1">
    <source>
        <dbReference type="SAM" id="MobiDB-lite"/>
    </source>
</evidence>
<evidence type="ECO:0000256" key="3">
    <source>
        <dbReference type="SAM" id="SignalP"/>
    </source>
</evidence>
<sequence>MWTLWLLVVLVWPTSAAALRGSILAPGLTRSTITVTRNMRRNAPLLTTDWDASWQEVAAGRRVAELSVRDESTYFRFDTEVSRADGSAERQLRQRFDLFQGVQRLTGLALATTVMTWLLLLLVFLPVTAVFAPAFGLPEVGSMDKATLGRELLLPGARGCAGVAACAVLLLYNIVGGSEESIVRPGESRTGAKSSRRARPQKMGLVGNSHDDGSWSKARWLRVHPAVVARTVSHVALATALFCTPGDAFSAPPPPAAQILSLLEAGATRSDPKLSAAVQALVAESTATTTTAAAAAAAAVEFVEVEGTWGVVSAPLIDTISRLALTQFGIEYRIGAAGTIGATVRYDSRLVGSGWLCTDGTIKNVVGAPAPTVSLVWERIWWQPGGKASAPPLDPDVEGATALRPVVQALGRLGFSESLAVFPVRYVDSSAGIAVFQFQGLTVAVRRMP</sequence>
<accession>A0A7S4MUL8</accession>
<evidence type="ECO:0008006" key="5">
    <source>
        <dbReference type="Google" id="ProtNLM"/>
    </source>
</evidence>
<keyword evidence="2" id="KW-0472">Membrane</keyword>
<reference evidence="4" key="1">
    <citation type="submission" date="2021-01" db="EMBL/GenBank/DDBJ databases">
        <authorList>
            <person name="Corre E."/>
            <person name="Pelletier E."/>
            <person name="Niang G."/>
            <person name="Scheremetjew M."/>
            <person name="Finn R."/>
            <person name="Kale V."/>
            <person name="Holt S."/>
            <person name="Cochrane G."/>
            <person name="Meng A."/>
            <person name="Brown T."/>
            <person name="Cohen L."/>
        </authorList>
    </citation>
    <scope>NUCLEOTIDE SEQUENCE</scope>
    <source>
        <strain evidence="4">UIO037</strain>
    </source>
</reference>
<feature type="transmembrane region" description="Helical" evidence="2">
    <location>
        <begin position="114"/>
        <end position="135"/>
    </location>
</feature>
<protein>
    <recommendedName>
        <fullName evidence="5">Plastid lipid-associated protein/fibrillin conserved domain-containing protein</fullName>
    </recommendedName>
</protein>
<proteinExistence type="predicted"/>
<feature type="region of interest" description="Disordered" evidence="1">
    <location>
        <begin position="182"/>
        <end position="212"/>
    </location>
</feature>
<dbReference type="AlphaFoldDB" id="A0A7S4MUL8"/>
<evidence type="ECO:0000256" key="2">
    <source>
        <dbReference type="SAM" id="Phobius"/>
    </source>
</evidence>
<name>A0A7S4MUL8_9EUKA</name>